<reference evidence="3" key="1">
    <citation type="journal article" date="2019" name="Int. J. Syst. Evol. Microbiol.">
        <title>The Global Catalogue of Microorganisms (GCM) 10K type strain sequencing project: providing services to taxonomists for standard genome sequencing and annotation.</title>
        <authorList>
            <consortium name="The Broad Institute Genomics Platform"/>
            <consortium name="The Broad Institute Genome Sequencing Center for Infectious Disease"/>
            <person name="Wu L."/>
            <person name="Ma J."/>
        </authorList>
    </citation>
    <scope>NUCLEOTIDE SEQUENCE [LARGE SCALE GENOMIC DNA]</scope>
    <source>
        <strain evidence="3">JCM 17986</strain>
    </source>
</reference>
<feature type="signal peptide" evidence="1">
    <location>
        <begin position="1"/>
        <end position="29"/>
    </location>
</feature>
<evidence type="ECO:0008006" key="4">
    <source>
        <dbReference type="Google" id="ProtNLM"/>
    </source>
</evidence>
<name>A0ABP9H4U0_9ACTN</name>
<sequence length="150" mass="15466">MGKRVMTKALAAAGIAVGLVAVGQNPAGASPQTWSSTAANLGSAVCSGSFNPTPDSAILACLTYSGSYVVPYTIFVNASNELRLNPETLTAIPFGSDNSTCPAEAPGTGWRYCNGPVQKIGGGCYDIVGVAQFTWYTDRQLVTPPVRICG</sequence>
<keyword evidence="1" id="KW-0732">Signal</keyword>
<keyword evidence="3" id="KW-1185">Reference proteome</keyword>
<dbReference type="Proteomes" id="UP001500466">
    <property type="component" value="Unassembled WGS sequence"/>
</dbReference>
<gene>
    <name evidence="2" type="ORF">GCM10023205_18330</name>
</gene>
<protein>
    <recommendedName>
        <fullName evidence="4">Secreted protein</fullName>
    </recommendedName>
</protein>
<proteinExistence type="predicted"/>
<organism evidence="2 3">
    <name type="scientific">Yinghuangia aomiensis</name>
    <dbReference type="NCBI Taxonomy" id="676205"/>
    <lineage>
        <taxon>Bacteria</taxon>
        <taxon>Bacillati</taxon>
        <taxon>Actinomycetota</taxon>
        <taxon>Actinomycetes</taxon>
        <taxon>Kitasatosporales</taxon>
        <taxon>Streptomycetaceae</taxon>
        <taxon>Yinghuangia</taxon>
    </lineage>
</organism>
<feature type="chain" id="PRO_5045549524" description="Secreted protein" evidence="1">
    <location>
        <begin position="30"/>
        <end position="150"/>
    </location>
</feature>
<evidence type="ECO:0000313" key="3">
    <source>
        <dbReference type="Proteomes" id="UP001500466"/>
    </source>
</evidence>
<evidence type="ECO:0000256" key="1">
    <source>
        <dbReference type="SAM" id="SignalP"/>
    </source>
</evidence>
<dbReference type="RefSeq" id="WP_345674835.1">
    <property type="nucleotide sequence ID" value="NZ_BAABHS010000005.1"/>
</dbReference>
<dbReference type="EMBL" id="BAABHS010000005">
    <property type="protein sequence ID" value="GAA4956501.1"/>
    <property type="molecule type" value="Genomic_DNA"/>
</dbReference>
<accession>A0ABP9H4U0</accession>
<comment type="caution">
    <text evidence="2">The sequence shown here is derived from an EMBL/GenBank/DDBJ whole genome shotgun (WGS) entry which is preliminary data.</text>
</comment>
<evidence type="ECO:0000313" key="2">
    <source>
        <dbReference type="EMBL" id="GAA4956501.1"/>
    </source>
</evidence>